<feature type="transmembrane region" description="Helical" evidence="1">
    <location>
        <begin position="118"/>
        <end position="138"/>
    </location>
</feature>
<dbReference type="Proteomes" id="UP000831151">
    <property type="component" value="Chromosome"/>
</dbReference>
<dbReference type="RefSeq" id="WP_249242627.1">
    <property type="nucleotide sequence ID" value="NZ_CP096649.1"/>
</dbReference>
<dbReference type="Pfam" id="PF07556">
    <property type="entry name" value="DUF1538"/>
    <property type="match status" value="2"/>
</dbReference>
<feature type="transmembrane region" description="Helical" evidence="1">
    <location>
        <begin position="369"/>
        <end position="389"/>
    </location>
</feature>
<feature type="transmembrane region" description="Helical" evidence="1">
    <location>
        <begin position="261"/>
        <end position="280"/>
    </location>
</feature>
<sequence>MIKEKFKEVLATVLPISLLVVVLNFTVVPLEADVFTRFLLGAFFILLGLTIFLIGIDLGITPMGDSFGHAAVRSGKLWVIAVMGLVLGFVISIAEPDLHILADQVEGVTLGVVSKSSLVILVSMGVSALISLGMIRIVKVFSLKTFLLITYGAILVLGILADQFFLAVSFDASGATTGALTVPFLLALSAGASAINKDSQKSEEDSFGLVGIASAGAIIGALILGMISNPKFVDAPDIAGAAEAGILSHFIHEAPIVAKEIIIALLPIILIYVICNILFFHNSKRANARVATGCILTFVGLVIFLVGVNSGFMDVGRYIGHVLATEHSKTFVVAIAFLMGVLTILAEPAVHVLTNQIEAVTAGSIKKSVVLMTLSIGVGIAVALSILKILVPGMQLWHVLLPGYIISFIIMKKVPNLFVGIAFDSGGVASGPMTATFILAYAQGIAASTPTADLLIDGFGTIAMVAMTPLIALQILGLFYVKNKGGVKNA</sequence>
<name>A0A9E7IX76_9FIRM</name>
<keyword evidence="3" id="KW-1185">Reference proteome</keyword>
<evidence type="ECO:0000313" key="2">
    <source>
        <dbReference type="EMBL" id="UQK59111.1"/>
    </source>
</evidence>
<feature type="transmembrane region" description="Helical" evidence="1">
    <location>
        <begin position="418"/>
        <end position="442"/>
    </location>
</feature>
<keyword evidence="1" id="KW-1133">Transmembrane helix</keyword>
<dbReference type="InterPro" id="IPR011435">
    <property type="entry name" value="UmpAB"/>
</dbReference>
<evidence type="ECO:0000313" key="3">
    <source>
        <dbReference type="Proteomes" id="UP000831151"/>
    </source>
</evidence>
<feature type="transmembrane region" description="Helical" evidence="1">
    <location>
        <begin position="172"/>
        <end position="195"/>
    </location>
</feature>
<feature type="transmembrane region" description="Helical" evidence="1">
    <location>
        <begin position="77"/>
        <end position="94"/>
    </location>
</feature>
<feature type="transmembrane region" description="Helical" evidence="1">
    <location>
        <begin position="332"/>
        <end position="357"/>
    </location>
</feature>
<protein>
    <submittedName>
        <fullName evidence="2">DUF1538 domain-containing protein</fullName>
    </submittedName>
</protein>
<feature type="transmembrane region" description="Helical" evidence="1">
    <location>
        <begin position="462"/>
        <end position="481"/>
    </location>
</feature>
<keyword evidence="1" id="KW-0812">Transmembrane</keyword>
<reference evidence="2" key="1">
    <citation type="submission" date="2022-04" db="EMBL/GenBank/DDBJ databases">
        <title>Complete genome sequences of Ezakiella coagulans and Fenollaria massiliensis.</title>
        <authorList>
            <person name="France M.T."/>
            <person name="Clifford J."/>
            <person name="Narina S."/>
            <person name="Rutt L."/>
            <person name="Ravel J."/>
        </authorList>
    </citation>
    <scope>NUCLEOTIDE SEQUENCE</scope>
    <source>
        <strain evidence="2">C0061C2</strain>
    </source>
</reference>
<dbReference type="AlphaFoldDB" id="A0A9E7IX76"/>
<feature type="transmembrane region" description="Helical" evidence="1">
    <location>
        <begin position="9"/>
        <end position="28"/>
    </location>
</feature>
<dbReference type="EMBL" id="CP096649">
    <property type="protein sequence ID" value="UQK59111.1"/>
    <property type="molecule type" value="Genomic_DNA"/>
</dbReference>
<dbReference type="KEGG" id="fms:M1R53_00125"/>
<feature type="transmembrane region" description="Helical" evidence="1">
    <location>
        <begin position="145"/>
        <end position="166"/>
    </location>
</feature>
<organism evidence="2 3">
    <name type="scientific">Fenollaria massiliensis</name>
    <dbReference type="NCBI Taxonomy" id="938288"/>
    <lineage>
        <taxon>Bacteria</taxon>
        <taxon>Bacillati</taxon>
        <taxon>Bacillota</taxon>
        <taxon>Clostridia</taxon>
        <taxon>Eubacteriales</taxon>
        <taxon>Fenollaria</taxon>
    </lineage>
</organism>
<evidence type="ECO:0000256" key="1">
    <source>
        <dbReference type="SAM" id="Phobius"/>
    </source>
</evidence>
<feature type="transmembrane region" description="Helical" evidence="1">
    <location>
        <begin position="207"/>
        <end position="227"/>
    </location>
</feature>
<feature type="transmembrane region" description="Helical" evidence="1">
    <location>
        <begin position="292"/>
        <end position="312"/>
    </location>
</feature>
<keyword evidence="1" id="KW-0472">Membrane</keyword>
<accession>A0A9E7IX76</accession>
<feature type="transmembrane region" description="Helical" evidence="1">
    <location>
        <begin position="34"/>
        <end position="56"/>
    </location>
</feature>
<gene>
    <name evidence="2" type="ORF">M1R53_00125</name>
</gene>
<proteinExistence type="predicted"/>
<feature type="transmembrane region" description="Helical" evidence="1">
    <location>
        <begin position="395"/>
        <end position="411"/>
    </location>
</feature>